<organism evidence="2 3">
    <name type="scientific">Camelus dromedarius</name>
    <name type="common">Dromedary</name>
    <name type="synonym">Arabian camel</name>
    <dbReference type="NCBI Taxonomy" id="9838"/>
    <lineage>
        <taxon>Eukaryota</taxon>
        <taxon>Metazoa</taxon>
        <taxon>Chordata</taxon>
        <taxon>Craniata</taxon>
        <taxon>Vertebrata</taxon>
        <taxon>Euteleostomi</taxon>
        <taxon>Mammalia</taxon>
        <taxon>Eutheria</taxon>
        <taxon>Laurasiatheria</taxon>
        <taxon>Artiodactyla</taxon>
        <taxon>Tylopoda</taxon>
        <taxon>Camelidae</taxon>
        <taxon>Camelus</taxon>
    </lineage>
</organism>
<feature type="region of interest" description="Disordered" evidence="1">
    <location>
        <begin position="1321"/>
        <end position="1354"/>
    </location>
</feature>
<dbReference type="Proteomes" id="UP000299084">
    <property type="component" value="Unassembled WGS sequence"/>
</dbReference>
<sequence>MSAVPISAGDPGPGYSLSPKCVFTASDPGQGCNQCQWPRPRVCTRAGDPDQACSSRPASQAQGSNQCQLAISVSDPGSGYALSPCNTNTVCYFCASDQGQECAFTASDAAPVCIKASDPTESASSRRVTQAQGAISPSDPGPGCKEVCIRATVPGQKCVFTASDPGQECFCTASDPGLELNQCHSLNSQRPKPKVAISASDPGPGYALNQVTQAGRVLLCQRPRTKCVFTASDPGPGLQSVPVAQDQGVYLASDPGQEYVFMASAPGPGVYQGQVSGPLNQSISAYSWPVTQAKSASSKPVIQAQGVYQASDPAKCALHGQRPRLRGAISASYPGHGYSLSLSDTKTACYFCASDPGQVCVQGHRPRPRVQCVFTASDLGPGLQSVQVTQNQGVYQGQVRLHGQRPRHRVQTLPVTQAQECFFTAGDRGPRLKSVPVTQAQGVYQGQVQTVPVTQAQGVYQGDCPRPKFLFTASDQGQEFVFTASDAAPLCITASNPGQEVAISASDPGPGYALSPSDTSTACYFCTRPTTQAKCVPSGQVTQSKCVSSGSLTEANGMCAAPVSQDSVPGPWDGFCQLPGPGCVFGASDTSQECFSMATDQSQVCVFRANDHGQEPKVAIIASEPLRPLTRLSPDLKSQEDLSWHLGRVERLHSAENDAGGQQAAPESRQDHQARLVPGEPGLERGKFSLQLPDSEPAGGVGVGGASRRPGLALRGRGRPLLPSGCARPAGPLPPPPLAPGSRPQRRLHRRPRTSFFTESELPGSAPSRGGAPRHFRFARGSRAGLPLCGRGTRATSGLPCSRASGPPANRKSRARSPPTKRKSRARPACKPKVARRPASRRSRAGKFVPGEEASGAAAWRAVFAAGTRAARGLPPPPPPPRNRGQKRPARPAARGPAPGRAAPTAAAKLLALRAWRPGSRLVLWSCLLSGDLMASVRGLEPVQFSMSSWRWDTPVSDFKVVREVTGADAHPGSGLLAVGCTFGHISPALKTHNLAGSVALKKQSWLWSLAPNNSLGLLALKKQLGLGRGPTDASWLGSRDPKTQPGPRSVEQKPTLLAWVTYLEKNQGAWKTSLGWVTGCEDALLSGSLSLIHTLGWVTGLEKTPVAWVTALKAHPGTVVLGHFPRRNTEGLCHGLKPTLALVTDPEENTLRRVSGPEDTHLAWVSGPEHNLAWVTGIEVARCVCVTEAEGIPTSWSPATLLALVNGLKTNMGLGVLPEGQPGLGQHTLGLGHWYIGTPWALGIPWMWFTVPKAHPWPWSLALKATRSWVLVLKQHPGPGSGTDGNAGSGSLALILTLGLRDWHSGHSLGWATFHHHPWEETSTGLSRPPPRPAQGPSRCTDSPHTNRKNIRWGSNLSCDTGFQSHTRGIAQVNRCPLLQPWDTLARAGLSQDLMSWPHDVHGTRSGFVEGKGREEEGKGGRRGGEKEEGGGRELELNKTHPSLEERRLVAGLSKEDGVAHD</sequence>
<dbReference type="EMBL" id="JWIN03000035">
    <property type="protein sequence ID" value="KAB1254128.1"/>
    <property type="molecule type" value="Genomic_DNA"/>
</dbReference>
<accession>A0A5N4C5G1</accession>
<feature type="compositionally biased region" description="Basic and acidic residues" evidence="1">
    <location>
        <begin position="1412"/>
        <end position="1463"/>
    </location>
</feature>
<evidence type="ECO:0000313" key="2">
    <source>
        <dbReference type="EMBL" id="KAB1254128.1"/>
    </source>
</evidence>
<protein>
    <submittedName>
        <fullName evidence="2">Uncharacterized protein</fullName>
    </submittedName>
</protein>
<evidence type="ECO:0000256" key="1">
    <source>
        <dbReference type="SAM" id="MobiDB-lite"/>
    </source>
</evidence>
<evidence type="ECO:0000313" key="3">
    <source>
        <dbReference type="Proteomes" id="UP000299084"/>
    </source>
</evidence>
<feature type="compositionally biased region" description="Basic residues" evidence="1">
    <location>
        <begin position="811"/>
        <end position="845"/>
    </location>
</feature>
<feature type="region of interest" description="Disordered" evidence="1">
    <location>
        <begin position="656"/>
        <end position="852"/>
    </location>
</feature>
<feature type="compositionally biased region" description="Low complexity" evidence="1">
    <location>
        <begin position="891"/>
        <end position="903"/>
    </location>
</feature>
<gene>
    <name evidence="2" type="ORF">Cadr_000026844</name>
</gene>
<reference evidence="2 3" key="1">
    <citation type="journal article" date="2019" name="Mol. Ecol. Resour.">
        <title>Improving Illumina assemblies with Hi-C and long reads: an example with the North African dromedary.</title>
        <authorList>
            <person name="Elbers J.P."/>
            <person name="Rogers M.F."/>
            <person name="Perelman P.L."/>
            <person name="Proskuryakova A.A."/>
            <person name="Serdyukova N.A."/>
            <person name="Johnson W.E."/>
            <person name="Horin P."/>
            <person name="Corander J."/>
            <person name="Murphy D."/>
            <person name="Burger P.A."/>
        </authorList>
    </citation>
    <scope>NUCLEOTIDE SEQUENCE [LARGE SCALE GENOMIC DNA]</scope>
    <source>
        <strain evidence="2">Drom800</strain>
        <tissue evidence="2">Blood</tissue>
    </source>
</reference>
<feature type="compositionally biased region" description="Basic residues" evidence="1">
    <location>
        <begin position="744"/>
        <end position="753"/>
    </location>
</feature>
<name>A0A5N4C5G1_CAMDR</name>
<feature type="region of interest" description="Disordered" evidence="1">
    <location>
        <begin position="870"/>
        <end position="903"/>
    </location>
</feature>
<feature type="region of interest" description="Disordered" evidence="1">
    <location>
        <begin position="1032"/>
        <end position="1051"/>
    </location>
</feature>
<comment type="caution">
    <text evidence="2">The sequence shown here is derived from an EMBL/GenBank/DDBJ whole genome shotgun (WGS) entry which is preliminary data.</text>
</comment>
<feature type="region of interest" description="Disordered" evidence="1">
    <location>
        <begin position="1402"/>
        <end position="1463"/>
    </location>
</feature>
<feature type="compositionally biased region" description="Low complexity" evidence="1">
    <location>
        <begin position="706"/>
        <end position="725"/>
    </location>
</feature>
<proteinExistence type="predicted"/>
<keyword evidence="3" id="KW-1185">Reference proteome</keyword>